<comment type="caution">
    <text evidence="1">The sequence shown here is derived from an EMBL/GenBank/DDBJ whole genome shotgun (WGS) entry which is preliminary data.</text>
</comment>
<proteinExistence type="predicted"/>
<evidence type="ECO:0000313" key="1">
    <source>
        <dbReference type="EMBL" id="KGF48682.1"/>
    </source>
</evidence>
<reference evidence="1 2" key="1">
    <citation type="submission" date="2014-07" db="EMBL/GenBank/DDBJ databases">
        <authorList>
            <person name="McCorrison J."/>
            <person name="Sanka R."/>
            <person name="Torralba M."/>
            <person name="Gillis M."/>
            <person name="Haft D.H."/>
            <person name="Methe B."/>
            <person name="Sutton G."/>
            <person name="Nelson K.E."/>
        </authorList>
    </citation>
    <scope>NUCLEOTIDE SEQUENCE [LARGE SCALE GENOMIC DNA]</scope>
    <source>
        <strain evidence="1 2">DNF00882</strain>
    </source>
</reference>
<protein>
    <submittedName>
        <fullName evidence="1">Uncharacterized protein</fullName>
    </submittedName>
</protein>
<dbReference type="EMBL" id="JRNR01000080">
    <property type="protein sequence ID" value="KGF48682.1"/>
    <property type="molecule type" value="Genomic_DNA"/>
</dbReference>
<dbReference type="Proteomes" id="UP000029538">
    <property type="component" value="Unassembled WGS sequence"/>
</dbReference>
<gene>
    <name evidence="1" type="ORF">HMPREF0654_08110</name>
</gene>
<name>A0A096C103_9BACT</name>
<evidence type="ECO:0000313" key="2">
    <source>
        <dbReference type="Proteomes" id="UP000029538"/>
    </source>
</evidence>
<dbReference type="AlphaFoldDB" id="A0A096C103"/>
<accession>A0A096C103</accession>
<sequence length="153" mass="16894">MTKYKTDIAASASSMMELPGTLEGMLHDIHGQVEVSPAAVPPIATSTSHTEATKKKSSKTPAKVLEQPKIVNGDALWTAFWRQCATESQQPKIVGKDGNVSFCKVDKDILATFKKYVVGGYTTQTVVNAILRSFILHYKKNFNEYRKSEKSLL</sequence>
<dbReference type="RefSeq" id="WP_036883791.1">
    <property type="nucleotide sequence ID" value="NZ_JRNR01000080.1"/>
</dbReference>
<organism evidence="1 2">
    <name type="scientific">Prevotella disiens DNF00882</name>
    <dbReference type="NCBI Taxonomy" id="1401075"/>
    <lineage>
        <taxon>Bacteria</taxon>
        <taxon>Pseudomonadati</taxon>
        <taxon>Bacteroidota</taxon>
        <taxon>Bacteroidia</taxon>
        <taxon>Bacteroidales</taxon>
        <taxon>Prevotellaceae</taxon>
        <taxon>Prevotella</taxon>
    </lineage>
</organism>